<organism evidence="3 4">
    <name type="scientific">Crucibulum laeve</name>
    <dbReference type="NCBI Taxonomy" id="68775"/>
    <lineage>
        <taxon>Eukaryota</taxon>
        <taxon>Fungi</taxon>
        <taxon>Dikarya</taxon>
        <taxon>Basidiomycota</taxon>
        <taxon>Agaricomycotina</taxon>
        <taxon>Agaricomycetes</taxon>
        <taxon>Agaricomycetidae</taxon>
        <taxon>Agaricales</taxon>
        <taxon>Agaricineae</taxon>
        <taxon>Nidulariaceae</taxon>
        <taxon>Crucibulum</taxon>
    </lineage>
</organism>
<evidence type="ECO:0000313" key="3">
    <source>
        <dbReference type="EMBL" id="TFK39842.1"/>
    </source>
</evidence>
<dbReference type="GO" id="GO:0004553">
    <property type="term" value="F:hydrolase activity, hydrolyzing O-glycosyl compounds"/>
    <property type="evidence" value="ECO:0007669"/>
    <property type="project" value="InterPro"/>
</dbReference>
<reference evidence="3 4" key="1">
    <citation type="journal article" date="2019" name="Nat. Ecol. Evol.">
        <title>Megaphylogeny resolves global patterns of mushroom evolution.</title>
        <authorList>
            <person name="Varga T."/>
            <person name="Krizsan K."/>
            <person name="Foldi C."/>
            <person name="Dima B."/>
            <person name="Sanchez-Garcia M."/>
            <person name="Sanchez-Ramirez S."/>
            <person name="Szollosi G.J."/>
            <person name="Szarkandi J.G."/>
            <person name="Papp V."/>
            <person name="Albert L."/>
            <person name="Andreopoulos W."/>
            <person name="Angelini C."/>
            <person name="Antonin V."/>
            <person name="Barry K.W."/>
            <person name="Bougher N.L."/>
            <person name="Buchanan P."/>
            <person name="Buyck B."/>
            <person name="Bense V."/>
            <person name="Catcheside P."/>
            <person name="Chovatia M."/>
            <person name="Cooper J."/>
            <person name="Damon W."/>
            <person name="Desjardin D."/>
            <person name="Finy P."/>
            <person name="Geml J."/>
            <person name="Haridas S."/>
            <person name="Hughes K."/>
            <person name="Justo A."/>
            <person name="Karasinski D."/>
            <person name="Kautmanova I."/>
            <person name="Kiss B."/>
            <person name="Kocsube S."/>
            <person name="Kotiranta H."/>
            <person name="LaButti K.M."/>
            <person name="Lechner B.E."/>
            <person name="Liimatainen K."/>
            <person name="Lipzen A."/>
            <person name="Lukacs Z."/>
            <person name="Mihaltcheva S."/>
            <person name="Morgado L.N."/>
            <person name="Niskanen T."/>
            <person name="Noordeloos M.E."/>
            <person name="Ohm R.A."/>
            <person name="Ortiz-Santana B."/>
            <person name="Ovrebo C."/>
            <person name="Racz N."/>
            <person name="Riley R."/>
            <person name="Savchenko A."/>
            <person name="Shiryaev A."/>
            <person name="Soop K."/>
            <person name="Spirin V."/>
            <person name="Szebenyi C."/>
            <person name="Tomsovsky M."/>
            <person name="Tulloss R.E."/>
            <person name="Uehling J."/>
            <person name="Grigoriev I.V."/>
            <person name="Vagvolgyi C."/>
            <person name="Papp T."/>
            <person name="Martin F.M."/>
            <person name="Miettinen O."/>
            <person name="Hibbett D.S."/>
            <person name="Nagy L.G."/>
        </authorList>
    </citation>
    <scope>NUCLEOTIDE SEQUENCE [LARGE SCALE GENOMIC DNA]</scope>
    <source>
        <strain evidence="3 4">CBS 166.37</strain>
    </source>
</reference>
<dbReference type="GO" id="GO:0009251">
    <property type="term" value="P:glucan catabolic process"/>
    <property type="evidence" value="ECO:0007669"/>
    <property type="project" value="TreeGrafter"/>
</dbReference>
<keyword evidence="3" id="KW-0378">Hydrolase</keyword>
<dbReference type="Proteomes" id="UP000308652">
    <property type="component" value="Unassembled WGS sequence"/>
</dbReference>
<dbReference type="STRING" id="68775.A0A5C3M3R4"/>
<feature type="chain" id="PRO_5022901147" evidence="1">
    <location>
        <begin position="19"/>
        <end position="334"/>
    </location>
</feature>
<dbReference type="SUPFAM" id="SSF49899">
    <property type="entry name" value="Concanavalin A-like lectins/glucanases"/>
    <property type="match status" value="1"/>
</dbReference>
<proteinExistence type="predicted"/>
<dbReference type="InterPro" id="IPR013320">
    <property type="entry name" value="ConA-like_dom_sf"/>
</dbReference>
<dbReference type="PANTHER" id="PTHR10963:SF24">
    <property type="entry name" value="GLYCOSIDASE C21B10.07-RELATED"/>
    <property type="match status" value="1"/>
</dbReference>
<keyword evidence="4" id="KW-1185">Reference proteome</keyword>
<accession>A0A5C3M3R4</accession>
<dbReference type="Gene3D" id="2.60.120.200">
    <property type="match status" value="1"/>
</dbReference>
<dbReference type="EMBL" id="ML213598">
    <property type="protein sequence ID" value="TFK39842.1"/>
    <property type="molecule type" value="Genomic_DNA"/>
</dbReference>
<dbReference type="PANTHER" id="PTHR10963">
    <property type="entry name" value="GLYCOSYL HYDROLASE-RELATED"/>
    <property type="match status" value="1"/>
</dbReference>
<feature type="domain" description="GH16" evidence="2">
    <location>
        <begin position="44"/>
        <end position="305"/>
    </location>
</feature>
<keyword evidence="1" id="KW-0732">Signal</keyword>
<evidence type="ECO:0000313" key="4">
    <source>
        <dbReference type="Proteomes" id="UP000308652"/>
    </source>
</evidence>
<name>A0A5C3M3R4_9AGAR</name>
<evidence type="ECO:0000259" key="2">
    <source>
        <dbReference type="PROSITE" id="PS51762"/>
    </source>
</evidence>
<dbReference type="InterPro" id="IPR000757">
    <property type="entry name" value="Beta-glucanase-like"/>
</dbReference>
<protein>
    <submittedName>
        <fullName evidence="3">Glycoside hydrolase family 16 protein</fullName>
    </submittedName>
</protein>
<dbReference type="OrthoDB" id="192832at2759"/>
<gene>
    <name evidence="3" type="ORF">BDQ12DRAFT_722049</name>
</gene>
<dbReference type="CDD" id="cd02181">
    <property type="entry name" value="GH16_fungal_Lam16A_glucanase"/>
    <property type="match status" value="1"/>
</dbReference>
<evidence type="ECO:0000256" key="1">
    <source>
        <dbReference type="SAM" id="SignalP"/>
    </source>
</evidence>
<dbReference type="Pfam" id="PF26113">
    <property type="entry name" value="GH16_XgeA"/>
    <property type="match status" value="1"/>
</dbReference>
<dbReference type="InterPro" id="IPR050546">
    <property type="entry name" value="Glycosyl_Hydrlase_16"/>
</dbReference>
<sequence length="334" mass="36558">MLFSAALVLSLLPLSVFAGKHQEGPLRSRHTHHARSIQARNNTKTYKLDDYYRGDSFLNDWDFFSGSDPTHGNVNFLSKEDAASKKLAFVQADGTTVLAVDDTTTLPSGGSRNSVRISTKKKYNGGLFIADFWAMPHGCSVWPAYWSVGPKWPDAGEIDILEGVHEQPTNQYTLHTSDGCTLSTDNSRVSTNVIHDLCASSGSDNRGCGFLDSDTRTYGKGFNMVAGGVYAHLWNDGGIKMWHFARGEIPADITAKNPDPSTWGTPVAFWSSSACDFASHFYDHSLIIDTTLCGDWAGPSYTEAGCPGTCADAVADPANFRWAKWKLNYIAVYQ</sequence>
<dbReference type="PROSITE" id="PS51762">
    <property type="entry name" value="GH16_2"/>
    <property type="match status" value="1"/>
</dbReference>
<dbReference type="AlphaFoldDB" id="A0A5C3M3R4"/>
<feature type="signal peptide" evidence="1">
    <location>
        <begin position="1"/>
        <end position="18"/>
    </location>
</feature>